<name>A0A168LEN3_MUCCL</name>
<dbReference type="AlphaFoldDB" id="A0A168LEN3"/>
<feature type="region of interest" description="Disordered" evidence="3">
    <location>
        <begin position="82"/>
        <end position="117"/>
    </location>
</feature>
<dbReference type="InterPro" id="IPR004827">
    <property type="entry name" value="bZIP"/>
</dbReference>
<dbReference type="OrthoDB" id="2593073at2759"/>
<dbReference type="InterPro" id="IPR046347">
    <property type="entry name" value="bZIP_sf"/>
</dbReference>
<evidence type="ECO:0000313" key="5">
    <source>
        <dbReference type="EMBL" id="OAD03438.1"/>
    </source>
</evidence>
<comment type="subcellular location">
    <subcellularLocation>
        <location evidence="1">Nucleus</location>
    </subcellularLocation>
</comment>
<dbReference type="Pfam" id="PF00170">
    <property type="entry name" value="bZIP_1"/>
    <property type="match status" value="1"/>
</dbReference>
<keyword evidence="2" id="KW-0539">Nucleus</keyword>
<dbReference type="GO" id="GO:0090575">
    <property type="term" value="C:RNA polymerase II transcription regulator complex"/>
    <property type="evidence" value="ECO:0007669"/>
    <property type="project" value="TreeGrafter"/>
</dbReference>
<feature type="compositionally biased region" description="Polar residues" evidence="3">
    <location>
        <begin position="39"/>
        <end position="53"/>
    </location>
</feature>
<evidence type="ECO:0000256" key="1">
    <source>
        <dbReference type="ARBA" id="ARBA00004123"/>
    </source>
</evidence>
<dbReference type="VEuPathDB" id="FungiDB:MUCCIDRAFT_110299"/>
<protein>
    <submittedName>
        <fullName evidence="5">Basic-leucine zipper transcription factor</fullName>
    </submittedName>
</protein>
<dbReference type="PANTHER" id="PTHR40621">
    <property type="entry name" value="TRANSCRIPTION FACTOR KAPC-RELATED"/>
    <property type="match status" value="1"/>
</dbReference>
<accession>A0A168LEN3</accession>
<dbReference type="GO" id="GO:0000976">
    <property type="term" value="F:transcription cis-regulatory region binding"/>
    <property type="evidence" value="ECO:0007669"/>
    <property type="project" value="InterPro"/>
</dbReference>
<feature type="region of interest" description="Disordered" evidence="3">
    <location>
        <begin position="39"/>
        <end position="60"/>
    </location>
</feature>
<feature type="domain" description="BZIP" evidence="4">
    <location>
        <begin position="124"/>
        <end position="139"/>
    </location>
</feature>
<feature type="region of interest" description="Disordered" evidence="3">
    <location>
        <begin position="395"/>
        <end position="421"/>
    </location>
</feature>
<evidence type="ECO:0000256" key="3">
    <source>
        <dbReference type="SAM" id="MobiDB-lite"/>
    </source>
</evidence>
<gene>
    <name evidence="5" type="ORF">MUCCIDRAFT_110299</name>
</gene>
<feature type="compositionally biased region" description="Basic and acidic residues" evidence="3">
    <location>
        <begin position="84"/>
        <end position="100"/>
    </location>
</feature>
<feature type="region of interest" description="Disordered" evidence="3">
    <location>
        <begin position="243"/>
        <end position="270"/>
    </location>
</feature>
<dbReference type="STRING" id="747725.A0A168LEN3"/>
<sequence>MTAKTNVNAVVAAAAVEVDDTHKSKLTLDASDAMERSQIMQHGTSRPQHQASLAGNEINNDREEICSRKRSLETLINDDVESAASHEDEDHGFDSDDSRSRKPGRRPMTEVECDVDEDEDPKVKRKIQNRAAQRAFRERKERYVKELEKKIKYVQDSHVYSTTRLYNENQQLRSIVYTLELEINALKGAPADYMGNADIPRMEKKYPGQSWLANIGPSIPLPVINSFPPTPLAPLRIHPSLPSTYHESSSKLKTSATSTPVEKKQKTSTELQKPVALASFVDNSKQVAPKPSKITKSSTSLTKRAKKSAADPASQRFTFAITTPATLRADSNNDLARKNTQIEAVQLYPGHSHPANCMLDNNKQTDHMPNVTQSTHSTIITPALSPHYTSSVASSCSGQSCTSSPSGEEAGDTMEPPPPTEDVMCDDLLLFDHADDAVQDLGLSDILKHFFNPTGNLDLSVFNTQAPNDWEAQQYQA</sequence>
<dbReference type="Gene3D" id="1.20.5.170">
    <property type="match status" value="1"/>
</dbReference>
<organism evidence="5 6">
    <name type="scientific">Mucor lusitanicus CBS 277.49</name>
    <dbReference type="NCBI Taxonomy" id="747725"/>
    <lineage>
        <taxon>Eukaryota</taxon>
        <taxon>Fungi</taxon>
        <taxon>Fungi incertae sedis</taxon>
        <taxon>Mucoromycota</taxon>
        <taxon>Mucoromycotina</taxon>
        <taxon>Mucoromycetes</taxon>
        <taxon>Mucorales</taxon>
        <taxon>Mucorineae</taxon>
        <taxon>Mucoraceae</taxon>
        <taxon>Mucor</taxon>
    </lineage>
</organism>
<dbReference type="PANTHER" id="PTHR40621:SF6">
    <property type="entry name" value="AP-1-LIKE TRANSCRIPTION FACTOR YAP1-RELATED"/>
    <property type="match status" value="1"/>
</dbReference>
<evidence type="ECO:0000313" key="6">
    <source>
        <dbReference type="Proteomes" id="UP000077051"/>
    </source>
</evidence>
<dbReference type="SMART" id="SM00338">
    <property type="entry name" value="BRLZ"/>
    <property type="match status" value="1"/>
</dbReference>
<dbReference type="GO" id="GO:0001228">
    <property type="term" value="F:DNA-binding transcription activator activity, RNA polymerase II-specific"/>
    <property type="evidence" value="ECO:0007669"/>
    <property type="project" value="TreeGrafter"/>
</dbReference>
<feature type="compositionally biased region" description="Low complexity" evidence="3">
    <location>
        <begin position="395"/>
        <end position="406"/>
    </location>
</feature>
<evidence type="ECO:0000259" key="4">
    <source>
        <dbReference type="PROSITE" id="PS00036"/>
    </source>
</evidence>
<feature type="region of interest" description="Disordered" evidence="3">
    <location>
        <begin position="284"/>
        <end position="313"/>
    </location>
</feature>
<dbReference type="PROSITE" id="PS00036">
    <property type="entry name" value="BZIP_BASIC"/>
    <property type="match status" value="1"/>
</dbReference>
<reference evidence="5 6" key="1">
    <citation type="submission" date="2015-06" db="EMBL/GenBank/DDBJ databases">
        <title>Expansion of signal transduction pathways in fungi by whole-genome duplication.</title>
        <authorList>
            <consortium name="DOE Joint Genome Institute"/>
            <person name="Corrochano L.M."/>
            <person name="Kuo A."/>
            <person name="Marcet-Houben M."/>
            <person name="Polaino S."/>
            <person name="Salamov A."/>
            <person name="Villalobos J.M."/>
            <person name="Alvarez M.I."/>
            <person name="Avalos J."/>
            <person name="Benito E.P."/>
            <person name="Benoit I."/>
            <person name="Burger G."/>
            <person name="Camino L.P."/>
            <person name="Canovas D."/>
            <person name="Cerda-Olmedo E."/>
            <person name="Cheng J.-F."/>
            <person name="Dominguez A."/>
            <person name="Elias M."/>
            <person name="Eslava A.P."/>
            <person name="Glaser F."/>
            <person name="Grimwood J."/>
            <person name="Gutierrez G."/>
            <person name="Heitman J."/>
            <person name="Henrissat B."/>
            <person name="Iturriaga E.A."/>
            <person name="Lang B.F."/>
            <person name="Lavin J.L."/>
            <person name="Lee S."/>
            <person name="Li W."/>
            <person name="Lindquist E."/>
            <person name="Lopez-Garcia S."/>
            <person name="Luque E.M."/>
            <person name="Marcos A.T."/>
            <person name="Martin J."/>
            <person name="Mccluskey K."/>
            <person name="Medina H.R."/>
            <person name="Miralles-Duran A."/>
            <person name="Miyazaki A."/>
            <person name="Munoz-Torres E."/>
            <person name="Oguiza J.A."/>
            <person name="Ohm R."/>
            <person name="Olmedo M."/>
            <person name="Orejas M."/>
            <person name="Ortiz-Castellanos L."/>
            <person name="Pisabarro A.G."/>
            <person name="Rodriguez-Romero J."/>
            <person name="Ruiz-Herrera J."/>
            <person name="Ruiz-Vazquez R."/>
            <person name="Sanz C."/>
            <person name="Schackwitz W."/>
            <person name="Schmutz J."/>
            <person name="Shahriari M."/>
            <person name="Shelest E."/>
            <person name="Silva-Franco F."/>
            <person name="Soanes D."/>
            <person name="Syed K."/>
            <person name="Tagua V.G."/>
            <person name="Talbot N.J."/>
            <person name="Thon M."/>
            <person name="De Vries R.P."/>
            <person name="Wiebenga A."/>
            <person name="Yadav J.S."/>
            <person name="Braun E.L."/>
            <person name="Baker S."/>
            <person name="Garre V."/>
            <person name="Horwitz B."/>
            <person name="Torres-Martinez S."/>
            <person name="Idnurm A."/>
            <person name="Herrera-Estrella A."/>
            <person name="Gabaldon T."/>
            <person name="Grigoriev I.V."/>
        </authorList>
    </citation>
    <scope>NUCLEOTIDE SEQUENCE [LARGE SCALE GENOMIC DNA]</scope>
    <source>
        <strain evidence="5 6">CBS 277.49</strain>
    </source>
</reference>
<proteinExistence type="predicted"/>
<dbReference type="Proteomes" id="UP000077051">
    <property type="component" value="Unassembled WGS sequence"/>
</dbReference>
<dbReference type="EMBL" id="AMYB01000004">
    <property type="protein sequence ID" value="OAD03438.1"/>
    <property type="molecule type" value="Genomic_DNA"/>
</dbReference>
<dbReference type="InterPro" id="IPR050936">
    <property type="entry name" value="AP-1-like"/>
</dbReference>
<keyword evidence="6" id="KW-1185">Reference proteome</keyword>
<dbReference type="SUPFAM" id="SSF57959">
    <property type="entry name" value="Leucine zipper domain"/>
    <property type="match status" value="1"/>
</dbReference>
<feature type="compositionally biased region" description="Low complexity" evidence="3">
    <location>
        <begin position="290"/>
        <end position="302"/>
    </location>
</feature>
<comment type="caution">
    <text evidence="5">The sequence shown here is derived from an EMBL/GenBank/DDBJ whole genome shotgun (WGS) entry which is preliminary data.</text>
</comment>
<dbReference type="CDD" id="cd14688">
    <property type="entry name" value="bZIP_YAP"/>
    <property type="match status" value="1"/>
</dbReference>
<evidence type="ECO:0000256" key="2">
    <source>
        <dbReference type="ARBA" id="ARBA00023242"/>
    </source>
</evidence>